<dbReference type="PANTHER" id="PTHR16551">
    <property type="entry name" value="AGOUTI RELATED"/>
    <property type="match status" value="1"/>
</dbReference>
<keyword evidence="10" id="KW-1185">Reference proteome</keyword>
<feature type="chain" id="PRO_5034260722" evidence="7">
    <location>
        <begin position="21"/>
        <end position="109"/>
    </location>
</feature>
<dbReference type="Gene3D" id="4.10.760.10">
    <property type="entry name" value="Agouti domain"/>
    <property type="match status" value="1"/>
</dbReference>
<keyword evidence="3 7" id="KW-0732">Signal</keyword>
<dbReference type="Pfam" id="PF05039">
    <property type="entry name" value="Agouti"/>
    <property type="match status" value="1"/>
</dbReference>
<dbReference type="InterPro" id="IPR036836">
    <property type="entry name" value="Agouti_dom_sf"/>
</dbReference>
<feature type="signal peptide" evidence="7">
    <location>
        <begin position="1"/>
        <end position="20"/>
    </location>
</feature>
<evidence type="ECO:0000313" key="10">
    <source>
        <dbReference type="Proteomes" id="UP000694680"/>
    </source>
</evidence>
<keyword evidence="2" id="KW-0964">Secreted</keyword>
<evidence type="ECO:0000256" key="3">
    <source>
        <dbReference type="ARBA" id="ARBA00022729"/>
    </source>
</evidence>
<dbReference type="InterPro" id="IPR007733">
    <property type="entry name" value="Agouti"/>
</dbReference>
<name>A0A8C5DD32_GOUWI</name>
<dbReference type="GO" id="GO:2000253">
    <property type="term" value="P:positive regulation of feeding behavior"/>
    <property type="evidence" value="ECO:0007669"/>
    <property type="project" value="TreeGrafter"/>
</dbReference>
<dbReference type="PROSITE" id="PS51150">
    <property type="entry name" value="AGOUTI_2"/>
    <property type="match status" value="1"/>
</dbReference>
<proteinExistence type="predicted"/>
<sequence length="109" mass="12134">MGTLLFCVLLTLPLCWVVESSTGVKSNNVTILSQTNTRRLFARQKISSLPLNSSPFKSHVTTPARRCSSLMESCSSFVPCCHPCASCRCRLFKSICHCWMMNAKCLKKA</sequence>
<dbReference type="PANTHER" id="PTHR16551:SF5">
    <property type="entry name" value="AGOUTI-RELATED PEPTIDE 2"/>
    <property type="match status" value="1"/>
</dbReference>
<dbReference type="Ensembl" id="ENSGWIT00000005502.1">
    <property type="protein sequence ID" value="ENSGWIP00000005145.1"/>
    <property type="gene ID" value="ENSGWIG00000002715.1"/>
</dbReference>
<gene>
    <name evidence="9" type="primary">asip2b</name>
</gene>
<dbReference type="GO" id="GO:0005184">
    <property type="term" value="F:neuropeptide hormone activity"/>
    <property type="evidence" value="ECO:0007669"/>
    <property type="project" value="TreeGrafter"/>
</dbReference>
<organism evidence="9 10">
    <name type="scientific">Gouania willdenowi</name>
    <name type="common">Blunt-snouted clingfish</name>
    <name type="synonym">Lepadogaster willdenowi</name>
    <dbReference type="NCBI Taxonomy" id="441366"/>
    <lineage>
        <taxon>Eukaryota</taxon>
        <taxon>Metazoa</taxon>
        <taxon>Chordata</taxon>
        <taxon>Craniata</taxon>
        <taxon>Vertebrata</taxon>
        <taxon>Euteleostomi</taxon>
        <taxon>Actinopterygii</taxon>
        <taxon>Neopterygii</taxon>
        <taxon>Teleostei</taxon>
        <taxon>Neoteleostei</taxon>
        <taxon>Acanthomorphata</taxon>
        <taxon>Ovalentaria</taxon>
        <taxon>Blenniimorphae</taxon>
        <taxon>Blenniiformes</taxon>
        <taxon>Gobiesocoidei</taxon>
        <taxon>Gobiesocidae</taxon>
        <taxon>Gobiesocinae</taxon>
        <taxon>Gouania</taxon>
    </lineage>
</organism>
<comment type="caution">
    <text evidence="6">Lacks conserved residue(s) required for the propagation of feature annotation.</text>
</comment>
<dbReference type="GO" id="GO:0008343">
    <property type="term" value="P:adult feeding behavior"/>
    <property type="evidence" value="ECO:0007669"/>
    <property type="project" value="TreeGrafter"/>
</dbReference>
<dbReference type="AlphaFoldDB" id="A0A8C5DD32"/>
<dbReference type="GO" id="GO:0009755">
    <property type="term" value="P:hormone-mediated signaling pathway"/>
    <property type="evidence" value="ECO:0007669"/>
    <property type="project" value="InterPro"/>
</dbReference>
<feature type="disulfide bond" evidence="6">
    <location>
        <begin position="80"/>
        <end position="98"/>
    </location>
</feature>
<dbReference type="GO" id="GO:0070996">
    <property type="term" value="F:type 1 melanocortin receptor binding"/>
    <property type="evidence" value="ECO:0007669"/>
    <property type="project" value="TreeGrafter"/>
</dbReference>
<evidence type="ECO:0000313" key="9">
    <source>
        <dbReference type="Ensembl" id="ENSGWIP00000005145.1"/>
    </source>
</evidence>
<evidence type="ECO:0000256" key="7">
    <source>
        <dbReference type="SAM" id="SignalP"/>
    </source>
</evidence>
<reference evidence="9" key="2">
    <citation type="submission" date="2025-08" db="UniProtKB">
        <authorList>
            <consortium name="Ensembl"/>
        </authorList>
    </citation>
    <scope>IDENTIFICATION</scope>
</reference>
<accession>A0A8C5DD32</accession>
<evidence type="ECO:0000256" key="4">
    <source>
        <dbReference type="ARBA" id="ARBA00022854"/>
    </source>
</evidence>
<keyword evidence="5 6" id="KW-1015">Disulfide bond</keyword>
<evidence type="ECO:0000256" key="2">
    <source>
        <dbReference type="ARBA" id="ARBA00022525"/>
    </source>
</evidence>
<evidence type="ECO:0000259" key="8">
    <source>
        <dbReference type="PROSITE" id="PS51150"/>
    </source>
</evidence>
<dbReference type="Proteomes" id="UP000694680">
    <property type="component" value="Chromosome 17"/>
</dbReference>
<dbReference type="GO" id="GO:0007218">
    <property type="term" value="P:neuropeptide signaling pathway"/>
    <property type="evidence" value="ECO:0007669"/>
    <property type="project" value="TreeGrafter"/>
</dbReference>
<feature type="domain" description="Agouti" evidence="8">
    <location>
        <begin position="67"/>
        <end position="105"/>
    </location>
</feature>
<feature type="disulfide bond" evidence="6">
    <location>
        <begin position="89"/>
        <end position="96"/>
    </location>
</feature>
<evidence type="ECO:0000256" key="5">
    <source>
        <dbReference type="ARBA" id="ARBA00023157"/>
    </source>
</evidence>
<dbReference type="GO" id="GO:0005615">
    <property type="term" value="C:extracellular space"/>
    <property type="evidence" value="ECO:0007669"/>
    <property type="project" value="TreeGrafter"/>
</dbReference>
<dbReference type="OrthoDB" id="8717782at2759"/>
<reference evidence="9" key="3">
    <citation type="submission" date="2025-09" db="UniProtKB">
        <authorList>
            <consortium name="Ensembl"/>
        </authorList>
    </citation>
    <scope>IDENTIFICATION</scope>
</reference>
<comment type="subcellular location">
    <subcellularLocation>
        <location evidence="1">Secreted</location>
    </subcellularLocation>
</comment>
<feature type="disulfide bond" evidence="6">
    <location>
        <begin position="84"/>
        <end position="105"/>
    </location>
</feature>
<evidence type="ECO:0000256" key="1">
    <source>
        <dbReference type="ARBA" id="ARBA00004613"/>
    </source>
</evidence>
<evidence type="ECO:0000256" key="6">
    <source>
        <dbReference type="PROSITE-ProRule" id="PRU00494"/>
    </source>
</evidence>
<keyword evidence="4" id="KW-0960">Knottin</keyword>
<reference evidence="9" key="1">
    <citation type="submission" date="2020-06" db="EMBL/GenBank/DDBJ databases">
        <authorList>
            <consortium name="Wellcome Sanger Institute Data Sharing"/>
        </authorList>
    </citation>
    <scope>NUCLEOTIDE SEQUENCE [LARGE SCALE GENOMIC DNA]</scope>
</reference>
<dbReference type="SMART" id="SM00792">
    <property type="entry name" value="Agouti"/>
    <property type="match status" value="1"/>
</dbReference>
<dbReference type="SUPFAM" id="SSF57055">
    <property type="entry name" value="Agouti-related protein"/>
    <property type="match status" value="1"/>
</dbReference>
<protein>
    <submittedName>
        <fullName evidence="9">Agouti-signaling protein-like</fullName>
    </submittedName>
</protein>
<dbReference type="InterPro" id="IPR027300">
    <property type="entry name" value="Agouti_dom"/>
</dbReference>